<keyword evidence="2" id="KW-1185">Reference proteome</keyword>
<evidence type="ECO:0000313" key="2">
    <source>
        <dbReference type="Proteomes" id="UP001152795"/>
    </source>
</evidence>
<dbReference type="Proteomes" id="UP001152795">
    <property type="component" value="Unassembled WGS sequence"/>
</dbReference>
<comment type="caution">
    <text evidence="1">The sequence shown here is derived from an EMBL/GenBank/DDBJ whole genome shotgun (WGS) entry which is preliminary data.</text>
</comment>
<proteinExistence type="predicted"/>
<dbReference type="EMBL" id="CACRXK020024299">
    <property type="protein sequence ID" value="CAB4038515.1"/>
    <property type="molecule type" value="Genomic_DNA"/>
</dbReference>
<evidence type="ECO:0000313" key="1">
    <source>
        <dbReference type="EMBL" id="CAB4038515.1"/>
    </source>
</evidence>
<sequence length="141" mass="16400">AVVDESIQLRFFNPNFTISADDLRDLIENGSLPILGYRKIIERKTETDFETGFPAFQETVKFLKEMPCGEVPDSEKMLDQLFLGAFGKDVTNKMRFEFQERKISEFKIRLAGIEFHFKKCKFGRRLRQKVRKGIAIVKDGN</sequence>
<protein>
    <submittedName>
        <fullName evidence="1">Uncharacterized protein</fullName>
    </submittedName>
</protein>
<name>A0A6S7JZM4_PARCT</name>
<feature type="non-terminal residue" evidence="1">
    <location>
        <position position="141"/>
    </location>
</feature>
<dbReference type="OrthoDB" id="5988715at2759"/>
<gene>
    <name evidence="1" type="ORF">PACLA_8A073799</name>
</gene>
<organism evidence="1 2">
    <name type="scientific">Paramuricea clavata</name>
    <name type="common">Red gorgonian</name>
    <name type="synonym">Violescent sea-whip</name>
    <dbReference type="NCBI Taxonomy" id="317549"/>
    <lineage>
        <taxon>Eukaryota</taxon>
        <taxon>Metazoa</taxon>
        <taxon>Cnidaria</taxon>
        <taxon>Anthozoa</taxon>
        <taxon>Octocorallia</taxon>
        <taxon>Malacalcyonacea</taxon>
        <taxon>Plexauridae</taxon>
        <taxon>Paramuricea</taxon>
    </lineage>
</organism>
<accession>A0A6S7JZM4</accession>
<dbReference type="AlphaFoldDB" id="A0A6S7JZM4"/>
<reference evidence="1" key="1">
    <citation type="submission" date="2020-04" db="EMBL/GenBank/DDBJ databases">
        <authorList>
            <person name="Alioto T."/>
            <person name="Alioto T."/>
            <person name="Gomez Garrido J."/>
        </authorList>
    </citation>
    <scope>NUCLEOTIDE SEQUENCE</scope>
    <source>
        <strain evidence="1">A484AB</strain>
    </source>
</reference>